<organism evidence="3">
    <name type="scientific">Brugia pahangi</name>
    <name type="common">Filarial nematode worm</name>
    <dbReference type="NCBI Taxonomy" id="6280"/>
    <lineage>
        <taxon>Eukaryota</taxon>
        <taxon>Metazoa</taxon>
        <taxon>Ecdysozoa</taxon>
        <taxon>Nematoda</taxon>
        <taxon>Chromadorea</taxon>
        <taxon>Rhabditida</taxon>
        <taxon>Spirurina</taxon>
        <taxon>Spiruromorpha</taxon>
        <taxon>Filarioidea</taxon>
        <taxon>Onchocercidae</taxon>
        <taxon>Brugia</taxon>
    </lineage>
</organism>
<dbReference type="WBParaSite" id="BPAG_0001076001-mRNA-1">
    <property type="protein sequence ID" value="BPAG_0001076001-mRNA-1"/>
    <property type="gene ID" value="BPAG_0001076001"/>
</dbReference>
<proteinExistence type="predicted"/>
<evidence type="ECO:0000313" key="3">
    <source>
        <dbReference type="WBParaSite" id="BPAG_0001076001-mRNA-1"/>
    </source>
</evidence>
<evidence type="ECO:0000313" key="1">
    <source>
        <dbReference type="EMBL" id="VDN91908.1"/>
    </source>
</evidence>
<evidence type="ECO:0000313" key="2">
    <source>
        <dbReference type="Proteomes" id="UP000278627"/>
    </source>
</evidence>
<gene>
    <name evidence="1" type="ORF">BPAG_LOCUS10722</name>
</gene>
<reference evidence="1 2" key="2">
    <citation type="submission" date="2018-11" db="EMBL/GenBank/DDBJ databases">
        <authorList>
            <consortium name="Pathogen Informatics"/>
        </authorList>
    </citation>
    <scope>NUCLEOTIDE SEQUENCE [LARGE SCALE GENOMIC DNA]</scope>
</reference>
<accession>A0A0N4TQ98</accession>
<sequence length="107" mass="12251">MELLKLPFGKSQFMYSKEKSKKNLGFKTWIVSILCRDGAKNKYANSRNFDLWIPVTIDLFLSMGPAYFIAAMSGHRNTNRSEWRGELLVPLERRSCTGGSLARRVGF</sequence>
<dbReference type="AlphaFoldDB" id="A0A0N4TQ98"/>
<dbReference type="EMBL" id="UZAD01013197">
    <property type="protein sequence ID" value="VDN91908.1"/>
    <property type="molecule type" value="Genomic_DNA"/>
</dbReference>
<keyword evidence="2" id="KW-1185">Reference proteome</keyword>
<reference evidence="3" key="1">
    <citation type="submission" date="2017-02" db="UniProtKB">
        <authorList>
            <consortium name="WormBaseParasite"/>
        </authorList>
    </citation>
    <scope>IDENTIFICATION</scope>
</reference>
<name>A0A0N4TQ98_BRUPA</name>
<dbReference type="Proteomes" id="UP000278627">
    <property type="component" value="Unassembled WGS sequence"/>
</dbReference>
<protein>
    <submittedName>
        <fullName evidence="3">DUF805 domain-containing protein</fullName>
    </submittedName>
</protein>